<dbReference type="InterPro" id="IPR012337">
    <property type="entry name" value="RNaseH-like_sf"/>
</dbReference>
<dbReference type="PANTHER" id="PTHR33116:SF86">
    <property type="entry name" value="REVERSE TRANSCRIPTASE DOMAIN-CONTAINING PROTEIN"/>
    <property type="match status" value="1"/>
</dbReference>
<dbReference type="Proteomes" id="UP000596661">
    <property type="component" value="Chromosome 4"/>
</dbReference>
<dbReference type="InterPro" id="IPR036397">
    <property type="entry name" value="RNaseH_sf"/>
</dbReference>
<dbReference type="Gramene" id="evm.model.04.320">
    <property type="protein sequence ID" value="cds.evm.model.04.320"/>
    <property type="gene ID" value="evm.TU.04.320"/>
</dbReference>
<organism evidence="3 4">
    <name type="scientific">Cannabis sativa</name>
    <name type="common">Hemp</name>
    <name type="synonym">Marijuana</name>
    <dbReference type="NCBI Taxonomy" id="3483"/>
    <lineage>
        <taxon>Eukaryota</taxon>
        <taxon>Viridiplantae</taxon>
        <taxon>Streptophyta</taxon>
        <taxon>Embryophyta</taxon>
        <taxon>Tracheophyta</taxon>
        <taxon>Spermatophyta</taxon>
        <taxon>Magnoliopsida</taxon>
        <taxon>eudicotyledons</taxon>
        <taxon>Gunneridae</taxon>
        <taxon>Pentapetalae</taxon>
        <taxon>rosids</taxon>
        <taxon>fabids</taxon>
        <taxon>Rosales</taxon>
        <taxon>Cannabaceae</taxon>
        <taxon>Cannabis</taxon>
    </lineage>
</organism>
<name>A0A803PH22_CANSA</name>
<dbReference type="AlphaFoldDB" id="A0A803PH22"/>
<dbReference type="EnsemblPlants" id="evm.model.04.320">
    <property type="protein sequence ID" value="cds.evm.model.04.320"/>
    <property type="gene ID" value="evm.TU.04.320"/>
</dbReference>
<evidence type="ECO:0008006" key="5">
    <source>
        <dbReference type="Google" id="ProtNLM"/>
    </source>
</evidence>
<feature type="domain" description="Reverse transcriptase zinc-binding" evidence="2">
    <location>
        <begin position="272"/>
        <end position="359"/>
    </location>
</feature>
<evidence type="ECO:0000259" key="1">
    <source>
        <dbReference type="Pfam" id="PF13456"/>
    </source>
</evidence>
<protein>
    <recommendedName>
        <fullName evidence="5">RNase H type-1 domain-containing protein</fullName>
    </recommendedName>
</protein>
<dbReference type="GO" id="GO:0003676">
    <property type="term" value="F:nucleic acid binding"/>
    <property type="evidence" value="ECO:0007669"/>
    <property type="project" value="InterPro"/>
</dbReference>
<feature type="domain" description="RNase H type-1" evidence="1">
    <location>
        <begin position="482"/>
        <end position="591"/>
    </location>
</feature>
<proteinExistence type="predicted"/>
<dbReference type="OMA" id="WRIGANI"/>
<keyword evidence="4" id="KW-1185">Reference proteome</keyword>
<dbReference type="Pfam" id="PF13456">
    <property type="entry name" value="RVT_3"/>
    <property type="match status" value="1"/>
</dbReference>
<dbReference type="InterPro" id="IPR026960">
    <property type="entry name" value="RVT-Znf"/>
</dbReference>
<evidence type="ECO:0000313" key="3">
    <source>
        <dbReference type="EnsemblPlants" id="cds.evm.model.04.320"/>
    </source>
</evidence>
<dbReference type="SUPFAM" id="SSF53098">
    <property type="entry name" value="Ribonuclease H-like"/>
    <property type="match status" value="1"/>
</dbReference>
<dbReference type="CDD" id="cd06222">
    <property type="entry name" value="RNase_H_like"/>
    <property type="match status" value="1"/>
</dbReference>
<reference evidence="3" key="2">
    <citation type="submission" date="2021-03" db="UniProtKB">
        <authorList>
            <consortium name="EnsemblPlants"/>
        </authorList>
    </citation>
    <scope>IDENTIFICATION</scope>
</reference>
<sequence>MDGGERFLGNPLLLKGNRSKDFEFIIDKISSRFEGWRARLLSQAARLTLIKSVLAAISIYSMSVFKLPKKTTNRIDGIIRKFWWTGQAKEGRYLSLKAWDSLCKPKACGGLGFRRSEDVNFCLLAKLGWTMASEHTCLWKSILSDRYYPETAFGDSYLPSNASPVAKSIWATKDFIVKNSVWLIGREATVKIGNLQWSGSDGVVIDLGCLNPMMCGDLCVRDLMLEDGGRWNIPLVASWFRPSSAESILKFALPSSQPRDQLCWKVNPSGQFTLKSAYWALNNSRFDHEDVVCKGIWKKHVHERLKLFLWRFVHDVLPFGSKLASIFGSTIGRCMLCGLEEMDVVDHFVSGCDVTRSLWFSSPWGIRIQSFNLVGGRDLVAWLLEPSFFGDCGGKVLNEFFLYGAILYHKLWNVRNDIFHNNGVLCLAEARKAIDRSFAEHKPLLEVAGDSESNERGSSAVRWGSPRPARMRCFVDFASAGDDGAVAAVFYDGAGEIFAAAASKVRVHSVLEGELEAVRFGLDMAMLLEVDVDTLFSDNQTLVKALVEERVPTWYLHFSFLNVLRCVVSRDIVFCWVSRLNNMAAHALARWGLSHSCNGLLSFWEVSPHVLTKLLVPL</sequence>
<dbReference type="Gene3D" id="3.30.420.10">
    <property type="entry name" value="Ribonuclease H-like superfamily/Ribonuclease H"/>
    <property type="match status" value="1"/>
</dbReference>
<dbReference type="EMBL" id="UZAU01000358">
    <property type="status" value="NOT_ANNOTATED_CDS"/>
    <property type="molecule type" value="Genomic_DNA"/>
</dbReference>
<dbReference type="InterPro" id="IPR002156">
    <property type="entry name" value="RNaseH_domain"/>
</dbReference>
<dbReference type="Pfam" id="PF13966">
    <property type="entry name" value="zf-RVT"/>
    <property type="match status" value="1"/>
</dbReference>
<dbReference type="PANTHER" id="PTHR33116">
    <property type="entry name" value="REVERSE TRANSCRIPTASE ZINC-BINDING DOMAIN-CONTAINING PROTEIN-RELATED-RELATED"/>
    <property type="match status" value="1"/>
</dbReference>
<evidence type="ECO:0000313" key="4">
    <source>
        <dbReference type="Proteomes" id="UP000596661"/>
    </source>
</evidence>
<reference evidence="3" key="1">
    <citation type="submission" date="2018-11" db="EMBL/GenBank/DDBJ databases">
        <authorList>
            <person name="Grassa J C."/>
        </authorList>
    </citation>
    <scope>NUCLEOTIDE SEQUENCE [LARGE SCALE GENOMIC DNA]</scope>
</reference>
<evidence type="ECO:0000259" key="2">
    <source>
        <dbReference type="Pfam" id="PF13966"/>
    </source>
</evidence>
<dbReference type="InterPro" id="IPR044730">
    <property type="entry name" value="RNase_H-like_dom_plant"/>
</dbReference>
<accession>A0A803PH22</accession>
<dbReference type="GO" id="GO:0004523">
    <property type="term" value="F:RNA-DNA hybrid ribonuclease activity"/>
    <property type="evidence" value="ECO:0007669"/>
    <property type="project" value="InterPro"/>
</dbReference>